<dbReference type="Gene3D" id="2.10.25.10">
    <property type="entry name" value="Laminin"/>
    <property type="match status" value="2"/>
</dbReference>
<accession>A0AAV7KUG4</accession>
<dbReference type="SMART" id="SM00032">
    <property type="entry name" value="CCP"/>
    <property type="match status" value="1"/>
</dbReference>
<keyword evidence="3" id="KW-0964">Secreted</keyword>
<dbReference type="EMBL" id="JANPWB010000016">
    <property type="protein sequence ID" value="KAJ1081865.1"/>
    <property type="molecule type" value="Genomic_DNA"/>
</dbReference>
<keyword evidence="12" id="KW-0325">Glycoprotein</keyword>
<evidence type="ECO:0000313" key="16">
    <source>
        <dbReference type="EMBL" id="KAJ1081865.1"/>
    </source>
</evidence>
<evidence type="ECO:0000313" key="17">
    <source>
        <dbReference type="Proteomes" id="UP001066276"/>
    </source>
</evidence>
<dbReference type="InterPro" id="IPR000152">
    <property type="entry name" value="EGF-type_Asp/Asn_hydroxyl_site"/>
</dbReference>
<keyword evidence="5" id="KW-0245">EGF-like domain</keyword>
<dbReference type="Pfam" id="PF12662">
    <property type="entry name" value="cEGF"/>
    <property type="match status" value="1"/>
</dbReference>
<evidence type="ECO:0000256" key="6">
    <source>
        <dbReference type="ARBA" id="ARBA00022659"/>
    </source>
</evidence>
<proteinExistence type="inferred from homology"/>
<keyword evidence="6 13" id="KW-0768">Sushi</keyword>
<sequence length="392" mass="43575">MLRVLAFFVLGLLRLEGSEGQGCVTKHQVMSAVRQMQKVLSTQEATYLQGVRNMKKQLTMLQSELQKQASKSNDSCPALAAPVNGKKLGRKAVVGHEVHFLCEPGYQLIGSESRTCQDNRTWTGQQPHCKTVVSTTPTMRSRAWVTNSPFSRQPRCAESGGSRQCTCDSGFLIKAGGLCQDVDECELFQINRQNRICIYECINTPGSYRCTCPSGYLLNTEINSCEDVDECAKNEHNCSLSEMCINVYGGFQCVRPECPKPRLNTSYVKTSNYQCERNPCPMDSKACRLAANSISYHYLPLHSNRSVPKVLFTMSTSHTMGDSLRFAIVGGTGHSALAVERSDRYTGVLTLNSPVTGPATIEVELEMIEMSRKTLLGRHIFHVTIFVSQYDF</sequence>
<keyword evidence="11 13" id="KW-1015">Disulfide bond</keyword>
<dbReference type="FunFam" id="2.10.70.10:FF:000064">
    <property type="entry name" value="Fibulin 7"/>
    <property type="match status" value="1"/>
</dbReference>
<dbReference type="PROSITE" id="PS00010">
    <property type="entry name" value="ASX_HYDROXYL"/>
    <property type="match status" value="1"/>
</dbReference>
<dbReference type="Gene3D" id="2.10.70.10">
    <property type="entry name" value="Complement Module, domain 1"/>
    <property type="match status" value="1"/>
</dbReference>
<comment type="subcellular location">
    <subcellularLocation>
        <location evidence="1">Secreted</location>
        <location evidence="1">Extracellular space</location>
        <location evidence="1">Extracellular matrix</location>
    </subcellularLocation>
</comment>
<reference evidence="16" key="1">
    <citation type="journal article" date="2022" name="bioRxiv">
        <title>Sequencing and chromosome-scale assembly of the giantPleurodeles waltlgenome.</title>
        <authorList>
            <person name="Brown T."/>
            <person name="Elewa A."/>
            <person name="Iarovenko S."/>
            <person name="Subramanian E."/>
            <person name="Araus A.J."/>
            <person name="Petzold A."/>
            <person name="Susuki M."/>
            <person name="Suzuki K.-i.T."/>
            <person name="Hayashi T."/>
            <person name="Toyoda A."/>
            <person name="Oliveira C."/>
            <person name="Osipova E."/>
            <person name="Leigh N.D."/>
            <person name="Simon A."/>
            <person name="Yun M.H."/>
        </authorList>
    </citation>
    <scope>NUCLEOTIDE SEQUENCE</scope>
    <source>
        <strain evidence="16">20211129_DDA</strain>
        <tissue evidence="16">Liver</tissue>
    </source>
</reference>
<dbReference type="InterPro" id="IPR026823">
    <property type="entry name" value="cEGF"/>
</dbReference>
<comment type="caution">
    <text evidence="13">Lacks conserved residue(s) required for the propagation of feature annotation.</text>
</comment>
<feature type="signal peptide" evidence="14">
    <location>
        <begin position="1"/>
        <end position="20"/>
    </location>
</feature>
<dbReference type="InterPro" id="IPR018097">
    <property type="entry name" value="EGF_Ca-bd_CS"/>
</dbReference>
<dbReference type="CDD" id="cd00033">
    <property type="entry name" value="CCP"/>
    <property type="match status" value="1"/>
</dbReference>
<feature type="domain" description="Sushi" evidence="15">
    <location>
        <begin position="74"/>
        <end position="131"/>
    </location>
</feature>
<dbReference type="FunFam" id="2.10.25.10:FF:000014">
    <property type="entry name" value="Latent-transforming growth factor beta-binding protein 3"/>
    <property type="match status" value="1"/>
</dbReference>
<dbReference type="SUPFAM" id="SSF57535">
    <property type="entry name" value="Complement control module/SCR domain"/>
    <property type="match status" value="1"/>
</dbReference>
<evidence type="ECO:0000256" key="12">
    <source>
        <dbReference type="ARBA" id="ARBA00023180"/>
    </source>
</evidence>
<dbReference type="InterPro" id="IPR035976">
    <property type="entry name" value="Sushi/SCR/CCP_sf"/>
</dbReference>
<dbReference type="InterPro" id="IPR050751">
    <property type="entry name" value="ECM_structural_protein"/>
</dbReference>
<dbReference type="SMART" id="SM00179">
    <property type="entry name" value="EGF_CA"/>
    <property type="match status" value="2"/>
</dbReference>
<keyword evidence="4" id="KW-0272">Extracellular matrix</keyword>
<dbReference type="PROSITE" id="PS50923">
    <property type="entry name" value="SUSHI"/>
    <property type="match status" value="1"/>
</dbReference>
<keyword evidence="9" id="KW-0106">Calcium</keyword>
<gene>
    <name evidence="16" type="ORF">NDU88_002038</name>
</gene>
<evidence type="ECO:0000256" key="1">
    <source>
        <dbReference type="ARBA" id="ARBA00004498"/>
    </source>
</evidence>
<dbReference type="Pfam" id="PF00084">
    <property type="entry name" value="Sushi"/>
    <property type="match status" value="1"/>
</dbReference>
<evidence type="ECO:0000259" key="15">
    <source>
        <dbReference type="PROSITE" id="PS50923"/>
    </source>
</evidence>
<organism evidence="16 17">
    <name type="scientific">Pleurodeles waltl</name>
    <name type="common">Iberian ribbed newt</name>
    <dbReference type="NCBI Taxonomy" id="8319"/>
    <lineage>
        <taxon>Eukaryota</taxon>
        <taxon>Metazoa</taxon>
        <taxon>Chordata</taxon>
        <taxon>Craniata</taxon>
        <taxon>Vertebrata</taxon>
        <taxon>Euteleostomi</taxon>
        <taxon>Amphibia</taxon>
        <taxon>Batrachia</taxon>
        <taxon>Caudata</taxon>
        <taxon>Salamandroidea</taxon>
        <taxon>Salamandridae</taxon>
        <taxon>Pleurodelinae</taxon>
        <taxon>Pleurodeles</taxon>
    </lineage>
</organism>
<dbReference type="PANTHER" id="PTHR24034:SF197">
    <property type="entry name" value="FIBULIN-7-LIKE"/>
    <property type="match status" value="1"/>
</dbReference>
<dbReference type="PROSITE" id="PS01186">
    <property type="entry name" value="EGF_2"/>
    <property type="match status" value="1"/>
</dbReference>
<evidence type="ECO:0000256" key="5">
    <source>
        <dbReference type="ARBA" id="ARBA00022536"/>
    </source>
</evidence>
<evidence type="ECO:0000256" key="9">
    <source>
        <dbReference type="ARBA" id="ARBA00022837"/>
    </source>
</evidence>
<evidence type="ECO:0000256" key="4">
    <source>
        <dbReference type="ARBA" id="ARBA00022530"/>
    </source>
</evidence>
<keyword evidence="10" id="KW-0130">Cell adhesion</keyword>
<dbReference type="PANTHER" id="PTHR24034">
    <property type="entry name" value="EGF-LIKE DOMAIN-CONTAINING PROTEIN"/>
    <property type="match status" value="1"/>
</dbReference>
<keyword evidence="8" id="KW-0677">Repeat</keyword>
<keyword evidence="17" id="KW-1185">Reference proteome</keyword>
<dbReference type="InterPro" id="IPR000742">
    <property type="entry name" value="EGF"/>
</dbReference>
<evidence type="ECO:0000256" key="14">
    <source>
        <dbReference type="SAM" id="SignalP"/>
    </source>
</evidence>
<evidence type="ECO:0000256" key="7">
    <source>
        <dbReference type="ARBA" id="ARBA00022729"/>
    </source>
</evidence>
<evidence type="ECO:0000256" key="13">
    <source>
        <dbReference type="PROSITE-ProRule" id="PRU00302"/>
    </source>
</evidence>
<dbReference type="CDD" id="cd00054">
    <property type="entry name" value="EGF_CA"/>
    <property type="match status" value="2"/>
</dbReference>
<evidence type="ECO:0000256" key="3">
    <source>
        <dbReference type="ARBA" id="ARBA00022525"/>
    </source>
</evidence>
<name>A0AAV7KUG4_PLEWA</name>
<feature type="disulfide bond" evidence="13">
    <location>
        <begin position="102"/>
        <end position="129"/>
    </location>
</feature>
<evidence type="ECO:0000256" key="11">
    <source>
        <dbReference type="ARBA" id="ARBA00023157"/>
    </source>
</evidence>
<feature type="chain" id="PRO_5043978399" description="Sushi domain-containing protein" evidence="14">
    <location>
        <begin position="21"/>
        <end position="392"/>
    </location>
</feature>
<protein>
    <recommendedName>
        <fullName evidence="15">Sushi domain-containing protein</fullName>
    </recommendedName>
</protein>
<dbReference type="PROSITE" id="PS01187">
    <property type="entry name" value="EGF_CA"/>
    <property type="match status" value="1"/>
</dbReference>
<dbReference type="SMART" id="SM00181">
    <property type="entry name" value="EGF"/>
    <property type="match status" value="2"/>
</dbReference>
<dbReference type="InterPro" id="IPR055088">
    <property type="entry name" value="Fibulin_C"/>
</dbReference>
<dbReference type="AlphaFoldDB" id="A0AAV7KUG4"/>
<comment type="caution">
    <text evidence="16">The sequence shown here is derived from an EMBL/GenBank/DDBJ whole genome shotgun (WGS) entry which is preliminary data.</text>
</comment>
<dbReference type="InterPro" id="IPR000436">
    <property type="entry name" value="Sushi_SCR_CCP_dom"/>
</dbReference>
<dbReference type="GO" id="GO:0007155">
    <property type="term" value="P:cell adhesion"/>
    <property type="evidence" value="ECO:0007669"/>
    <property type="project" value="UniProtKB-KW"/>
</dbReference>
<evidence type="ECO:0000256" key="8">
    <source>
        <dbReference type="ARBA" id="ARBA00022737"/>
    </source>
</evidence>
<dbReference type="Pfam" id="PF22914">
    <property type="entry name" value="Fibulin_C"/>
    <property type="match status" value="1"/>
</dbReference>
<dbReference type="SUPFAM" id="SSF57196">
    <property type="entry name" value="EGF/Laminin"/>
    <property type="match status" value="2"/>
</dbReference>
<evidence type="ECO:0000256" key="2">
    <source>
        <dbReference type="ARBA" id="ARBA00006127"/>
    </source>
</evidence>
<evidence type="ECO:0000256" key="10">
    <source>
        <dbReference type="ARBA" id="ARBA00022889"/>
    </source>
</evidence>
<dbReference type="GO" id="GO:0005509">
    <property type="term" value="F:calcium ion binding"/>
    <property type="evidence" value="ECO:0007669"/>
    <property type="project" value="InterPro"/>
</dbReference>
<keyword evidence="7 14" id="KW-0732">Signal</keyword>
<dbReference type="Proteomes" id="UP001066276">
    <property type="component" value="Chromosome 12"/>
</dbReference>
<dbReference type="InterPro" id="IPR001881">
    <property type="entry name" value="EGF-like_Ca-bd_dom"/>
</dbReference>
<comment type="similarity">
    <text evidence="2">Belongs to the fibulin family.</text>
</comment>